<dbReference type="AlphaFoldDB" id="A0A518DYM8"/>
<dbReference type="InterPro" id="IPR050834">
    <property type="entry name" value="Glycosyltransf_2"/>
</dbReference>
<evidence type="ECO:0000256" key="1">
    <source>
        <dbReference type="ARBA" id="ARBA00006739"/>
    </source>
</evidence>
<dbReference type="Proteomes" id="UP000317648">
    <property type="component" value="Chromosome"/>
</dbReference>
<evidence type="ECO:0000313" key="5">
    <source>
        <dbReference type="EMBL" id="QDU96950.1"/>
    </source>
</evidence>
<keyword evidence="2 5" id="KW-0328">Glycosyltransferase</keyword>
<evidence type="ECO:0000313" key="6">
    <source>
        <dbReference type="Proteomes" id="UP000317648"/>
    </source>
</evidence>
<dbReference type="GO" id="GO:0016757">
    <property type="term" value="F:glycosyltransferase activity"/>
    <property type="evidence" value="ECO:0007669"/>
    <property type="project" value="UniProtKB-KW"/>
</dbReference>
<dbReference type="PANTHER" id="PTHR43685">
    <property type="entry name" value="GLYCOSYLTRANSFERASE"/>
    <property type="match status" value="1"/>
</dbReference>
<dbReference type="EMBL" id="CP036433">
    <property type="protein sequence ID" value="QDU96950.1"/>
    <property type="molecule type" value="Genomic_DNA"/>
</dbReference>
<feature type="domain" description="Glycosyltransferase 2-like" evidence="4">
    <location>
        <begin position="30"/>
        <end position="176"/>
    </location>
</feature>
<accession>A0A518DYM8</accession>
<evidence type="ECO:0000256" key="3">
    <source>
        <dbReference type="ARBA" id="ARBA00022679"/>
    </source>
</evidence>
<dbReference type="RefSeq" id="WP_145055676.1">
    <property type="nucleotide sequence ID" value="NZ_CP036433.1"/>
</dbReference>
<evidence type="ECO:0000256" key="2">
    <source>
        <dbReference type="ARBA" id="ARBA00022676"/>
    </source>
</evidence>
<keyword evidence="3 5" id="KW-0808">Transferase</keyword>
<dbReference type="Pfam" id="PF00535">
    <property type="entry name" value="Glycos_transf_2"/>
    <property type="match status" value="1"/>
</dbReference>
<dbReference type="OrthoDB" id="9772170at2"/>
<organism evidence="5 6">
    <name type="scientific">Lignipirellula cremea</name>
    <dbReference type="NCBI Taxonomy" id="2528010"/>
    <lineage>
        <taxon>Bacteria</taxon>
        <taxon>Pseudomonadati</taxon>
        <taxon>Planctomycetota</taxon>
        <taxon>Planctomycetia</taxon>
        <taxon>Pirellulales</taxon>
        <taxon>Pirellulaceae</taxon>
        <taxon>Lignipirellula</taxon>
    </lineage>
</organism>
<dbReference type="SUPFAM" id="SSF53448">
    <property type="entry name" value="Nucleotide-diphospho-sugar transferases"/>
    <property type="match status" value="1"/>
</dbReference>
<reference evidence="5 6" key="1">
    <citation type="submission" date="2019-02" db="EMBL/GenBank/DDBJ databases">
        <title>Deep-cultivation of Planctomycetes and their phenomic and genomic characterization uncovers novel biology.</title>
        <authorList>
            <person name="Wiegand S."/>
            <person name="Jogler M."/>
            <person name="Boedeker C."/>
            <person name="Pinto D."/>
            <person name="Vollmers J."/>
            <person name="Rivas-Marin E."/>
            <person name="Kohn T."/>
            <person name="Peeters S.H."/>
            <person name="Heuer A."/>
            <person name="Rast P."/>
            <person name="Oberbeckmann S."/>
            <person name="Bunk B."/>
            <person name="Jeske O."/>
            <person name="Meyerdierks A."/>
            <person name="Storesund J.E."/>
            <person name="Kallscheuer N."/>
            <person name="Luecker S."/>
            <person name="Lage O.M."/>
            <person name="Pohl T."/>
            <person name="Merkel B.J."/>
            <person name="Hornburger P."/>
            <person name="Mueller R.-W."/>
            <person name="Bruemmer F."/>
            <person name="Labrenz M."/>
            <person name="Spormann A.M."/>
            <person name="Op den Camp H."/>
            <person name="Overmann J."/>
            <person name="Amann R."/>
            <person name="Jetten M.S.M."/>
            <person name="Mascher T."/>
            <person name="Medema M.H."/>
            <person name="Devos D.P."/>
            <person name="Kaster A.-K."/>
            <person name="Ovreas L."/>
            <person name="Rohde M."/>
            <person name="Galperin M.Y."/>
            <person name="Jogler C."/>
        </authorList>
    </citation>
    <scope>NUCLEOTIDE SEQUENCE [LARGE SCALE GENOMIC DNA]</scope>
    <source>
        <strain evidence="5 6">Pla85_3_4</strain>
    </source>
</reference>
<gene>
    <name evidence="5" type="primary">epsE_10</name>
    <name evidence="5" type="ORF">Pla8534_47750</name>
</gene>
<name>A0A518DYM8_9BACT</name>
<proteinExistence type="inferred from homology"/>
<protein>
    <submittedName>
        <fullName evidence="5">Glycosyltransferase EpsE</fullName>
        <ecNumber evidence="5">2.4.-.-</ecNumber>
    </submittedName>
</protein>
<sequence length="276" mass="31096">MSTPAPGLNVAAPAVSVLTAILAPDPVHFRSTVESVLGQTYTDFEYVVVEDPSPASAGAILADYPDPRIRHFRNAERTSLLAQRNKALEMARGEFIAWIDGDDECAPQRLAAQVKFLREHPEVDLVGSQLTYIDETGKTLGRRDYPLSHSAIVRQMPRLNPLAHSCVMARRQTMLDAGGYAFDAYRGCEDYELWCRMATQGRGFANLPERLIRYRIHPGQFKSQSLRDTIKGTLAIKRMHYPRDYSPLSLLRATAERGLLCLPPSWVLRLFLRLQR</sequence>
<comment type="similarity">
    <text evidence="1">Belongs to the glycosyltransferase 2 family.</text>
</comment>
<keyword evidence="6" id="KW-1185">Reference proteome</keyword>
<dbReference type="EC" id="2.4.-.-" evidence="5"/>
<dbReference type="PANTHER" id="PTHR43685:SF5">
    <property type="entry name" value="GLYCOSYLTRANSFERASE EPSE-RELATED"/>
    <property type="match status" value="1"/>
</dbReference>
<dbReference type="InterPro" id="IPR029044">
    <property type="entry name" value="Nucleotide-diphossugar_trans"/>
</dbReference>
<dbReference type="Gene3D" id="3.90.550.10">
    <property type="entry name" value="Spore Coat Polysaccharide Biosynthesis Protein SpsA, Chain A"/>
    <property type="match status" value="1"/>
</dbReference>
<dbReference type="InterPro" id="IPR001173">
    <property type="entry name" value="Glyco_trans_2-like"/>
</dbReference>
<evidence type="ECO:0000259" key="4">
    <source>
        <dbReference type="Pfam" id="PF00535"/>
    </source>
</evidence>
<dbReference type="KEGG" id="lcre:Pla8534_47750"/>